<keyword evidence="5" id="KW-1185">Reference proteome</keyword>
<protein>
    <submittedName>
        <fullName evidence="4">DUF3857 domain-containing protein</fullName>
    </submittedName>
</protein>
<dbReference type="AlphaFoldDB" id="A0A506PDH1"/>
<dbReference type="Pfam" id="PF12969">
    <property type="entry name" value="DUF3857"/>
    <property type="match status" value="1"/>
</dbReference>
<dbReference type="Gene3D" id="2.60.120.1130">
    <property type="match status" value="1"/>
</dbReference>
<feature type="region of interest" description="Disordered" evidence="1">
    <location>
        <begin position="211"/>
        <end position="232"/>
    </location>
</feature>
<evidence type="ECO:0000313" key="4">
    <source>
        <dbReference type="EMBL" id="TPV31971.1"/>
    </source>
</evidence>
<gene>
    <name evidence="4" type="ORF">FJ651_14250</name>
</gene>
<feature type="domain" description="DUF3857" evidence="3">
    <location>
        <begin position="66"/>
        <end position="211"/>
    </location>
</feature>
<dbReference type="InterPro" id="IPR024618">
    <property type="entry name" value="DUF3857"/>
</dbReference>
<accession>A0A506PDH1</accession>
<evidence type="ECO:0000259" key="3">
    <source>
        <dbReference type="Pfam" id="PF12969"/>
    </source>
</evidence>
<organism evidence="4 5">
    <name type="scientific">Paucihalobacter ruber</name>
    <dbReference type="NCBI Taxonomy" id="2567861"/>
    <lineage>
        <taxon>Bacteria</taxon>
        <taxon>Pseudomonadati</taxon>
        <taxon>Bacteroidota</taxon>
        <taxon>Flavobacteriia</taxon>
        <taxon>Flavobacteriales</taxon>
        <taxon>Flavobacteriaceae</taxon>
        <taxon>Paucihalobacter</taxon>
    </lineage>
</organism>
<comment type="caution">
    <text evidence="4">The sequence shown here is derived from an EMBL/GenBank/DDBJ whole genome shotgun (WGS) entry which is preliminary data.</text>
</comment>
<reference evidence="4 5" key="1">
    <citation type="submission" date="2019-06" db="EMBL/GenBank/DDBJ databases">
        <title>Flavobacteriaceae Paucihalobacterium erythroidium CWB-1, complete genome.</title>
        <authorList>
            <person name="Wu S."/>
        </authorList>
    </citation>
    <scope>NUCLEOTIDE SEQUENCE [LARGE SCALE GENOMIC DNA]</scope>
    <source>
        <strain evidence="4 5">CWB-1</strain>
    </source>
</reference>
<dbReference type="Gene3D" id="3.10.620.30">
    <property type="match status" value="1"/>
</dbReference>
<dbReference type="Gene3D" id="2.60.40.3140">
    <property type="match status" value="1"/>
</dbReference>
<proteinExistence type="predicted"/>
<evidence type="ECO:0000256" key="2">
    <source>
        <dbReference type="SAM" id="SignalP"/>
    </source>
</evidence>
<name>A0A506PDH1_9FLAO</name>
<sequence length="673" mass="76299">MKSIILTLLLVFNLTLTAQNFKYGKVSDVEVIEKAHPLEPNANAAVLYKSEKIYFVYTSDGFNQMREVHERIKIYNKEGFDWATKRIVLYRGGGGSNEILKKVQGETYNIEGGKISKDKLTKQAIFEEDVNDFIRVSTFTMPNIKEGTVIEYAYTIESPFLAIDDVILQYEVPINQLEVAIATPEYYRYNKTFNPKAQFYPVIKESQENKSATLVSSSGPTTSINAPKNASRNYSQSQGTYIDYRIEINETNIPALKDEELISSLDNYRAKLGMELTAIQQSGGGFKTFSTTWEKVCENIYQAPSFGEQIKRSNFYSSDIEPIVGSISDPFTKAFILQNFVRSKVKWNGLYGFTSPKGIRNAYKEGAGNIADINLLLISMLQSSNVNAYPVLVSTRNHGVPLFPTQNGFNYVICMVETDEGYALFDASENFTSFNVLPPRAINWQGRVLKPDGSSHWVNLIPNKPSIQSTSLNVTLNDDFSAEGVVRKRYTDYLAFDYRNKYAFSSDDDHITKLESGNGSIEISELNFENAKDVTKPVDVSYKYELQDAVENIGDNVYLQPMLFTAMKESPFKSDTRLYPIDFTYPVSEKYIINIMLPEGYEVEILPQSEALTFKDEACIFKYISKVNGKYLQLNISLDINTTVIGTTDYTEFKAFFEKIVEKQNEQVVLKKV</sequence>
<dbReference type="RefSeq" id="WP_140991271.1">
    <property type="nucleotide sequence ID" value="NZ_VHIQ01000007.1"/>
</dbReference>
<feature type="chain" id="PRO_5021377479" evidence="2">
    <location>
        <begin position="19"/>
        <end position="673"/>
    </location>
</feature>
<dbReference type="EMBL" id="VHIQ01000007">
    <property type="protein sequence ID" value="TPV31971.1"/>
    <property type="molecule type" value="Genomic_DNA"/>
</dbReference>
<evidence type="ECO:0000256" key="1">
    <source>
        <dbReference type="SAM" id="MobiDB-lite"/>
    </source>
</evidence>
<keyword evidence="2" id="KW-0732">Signal</keyword>
<feature type="signal peptide" evidence="2">
    <location>
        <begin position="1"/>
        <end position="18"/>
    </location>
</feature>
<dbReference type="Proteomes" id="UP000317332">
    <property type="component" value="Unassembled WGS sequence"/>
</dbReference>
<evidence type="ECO:0000313" key="5">
    <source>
        <dbReference type="Proteomes" id="UP000317332"/>
    </source>
</evidence>
<dbReference type="OrthoDB" id="98874at2"/>